<evidence type="ECO:0000256" key="5">
    <source>
        <dbReference type="SAM" id="MobiDB-lite"/>
    </source>
</evidence>
<dbReference type="SUPFAM" id="SSF57850">
    <property type="entry name" value="RING/U-box"/>
    <property type="match status" value="4"/>
</dbReference>
<feature type="domain" description="ZZ-type" evidence="6">
    <location>
        <begin position="462"/>
        <end position="516"/>
    </location>
</feature>
<gene>
    <name evidence="7" type="ORF">B9Z65_828</name>
</gene>
<feature type="compositionally biased region" description="Acidic residues" evidence="5">
    <location>
        <begin position="910"/>
        <end position="931"/>
    </location>
</feature>
<dbReference type="InterPro" id="IPR000433">
    <property type="entry name" value="Znf_ZZ"/>
</dbReference>
<dbReference type="OrthoDB" id="661148at2759"/>
<dbReference type="Gene3D" id="3.30.60.90">
    <property type="match status" value="4"/>
</dbReference>
<dbReference type="Proteomes" id="UP000243723">
    <property type="component" value="Unassembled WGS sequence"/>
</dbReference>
<feature type="compositionally biased region" description="Polar residues" evidence="5">
    <location>
        <begin position="899"/>
        <end position="909"/>
    </location>
</feature>
<dbReference type="Gene3D" id="2.60.40.10">
    <property type="entry name" value="Immunoglobulins"/>
    <property type="match status" value="1"/>
</dbReference>
<evidence type="ECO:0000259" key="6">
    <source>
        <dbReference type="PROSITE" id="PS50135"/>
    </source>
</evidence>
<evidence type="ECO:0000313" key="8">
    <source>
        <dbReference type="Proteomes" id="UP000243723"/>
    </source>
</evidence>
<keyword evidence="3" id="KW-0862">Zinc</keyword>
<dbReference type="EMBL" id="NHZQ01000003">
    <property type="protein sequence ID" value="PSK60678.1"/>
    <property type="molecule type" value="Genomic_DNA"/>
</dbReference>
<evidence type="ECO:0000256" key="2">
    <source>
        <dbReference type="ARBA" id="ARBA00022771"/>
    </source>
</evidence>
<proteinExistence type="predicted"/>
<evidence type="ECO:0000256" key="3">
    <source>
        <dbReference type="ARBA" id="ARBA00022833"/>
    </source>
</evidence>
<dbReference type="PANTHER" id="PTHR20930">
    <property type="entry name" value="OVARIAN CARCINOMA ANTIGEN CA125-RELATED"/>
    <property type="match status" value="1"/>
</dbReference>
<accession>A0A2P8AJM3</accession>
<dbReference type="CDD" id="cd14947">
    <property type="entry name" value="NBR1_like"/>
    <property type="match status" value="1"/>
</dbReference>
<keyword evidence="8" id="KW-1185">Reference proteome</keyword>
<dbReference type="Pfam" id="PF00569">
    <property type="entry name" value="ZZ"/>
    <property type="match status" value="1"/>
</dbReference>
<feature type="compositionally biased region" description="Low complexity" evidence="5">
    <location>
        <begin position="540"/>
        <end position="559"/>
    </location>
</feature>
<dbReference type="SMART" id="SM00291">
    <property type="entry name" value="ZnF_ZZ"/>
    <property type="match status" value="4"/>
</dbReference>
<protein>
    <submittedName>
        <fullName evidence="7">ZZ-type zinc finger-containing protein</fullName>
    </submittedName>
</protein>
<dbReference type="CDD" id="cd02249">
    <property type="entry name" value="ZZ"/>
    <property type="match status" value="1"/>
</dbReference>
<comment type="caution">
    <text evidence="7">The sequence shown here is derived from an EMBL/GenBank/DDBJ whole genome shotgun (WGS) entry which is preliminary data.</text>
</comment>
<dbReference type="InterPro" id="IPR013783">
    <property type="entry name" value="Ig-like_fold"/>
</dbReference>
<feature type="compositionally biased region" description="Basic and acidic residues" evidence="5">
    <location>
        <begin position="825"/>
        <end position="842"/>
    </location>
</feature>
<dbReference type="InterPro" id="IPR032350">
    <property type="entry name" value="Nbr1_FW"/>
</dbReference>
<dbReference type="InterPro" id="IPR043145">
    <property type="entry name" value="Znf_ZZ_sf"/>
</dbReference>
<feature type="compositionally biased region" description="Polar residues" evidence="5">
    <location>
        <begin position="861"/>
        <end position="871"/>
    </location>
</feature>
<dbReference type="PANTHER" id="PTHR20930:SF0">
    <property type="entry name" value="PROTEIN ILRUN"/>
    <property type="match status" value="1"/>
</dbReference>
<dbReference type="CDD" id="cd02340">
    <property type="entry name" value="ZZ_NBR1_like"/>
    <property type="match status" value="2"/>
</dbReference>
<organism evidence="7 8">
    <name type="scientific">Elsinoe australis</name>
    <dbReference type="NCBI Taxonomy" id="40998"/>
    <lineage>
        <taxon>Eukaryota</taxon>
        <taxon>Fungi</taxon>
        <taxon>Dikarya</taxon>
        <taxon>Ascomycota</taxon>
        <taxon>Pezizomycotina</taxon>
        <taxon>Dothideomycetes</taxon>
        <taxon>Dothideomycetidae</taxon>
        <taxon>Myriangiales</taxon>
        <taxon>Elsinoaceae</taxon>
        <taxon>Elsinoe</taxon>
    </lineage>
</organism>
<keyword evidence="1" id="KW-0479">Metal-binding</keyword>
<feature type="region of interest" description="Disordered" evidence="5">
    <location>
        <begin position="535"/>
        <end position="571"/>
    </location>
</feature>
<reference evidence="7 8" key="1">
    <citation type="submission" date="2017-05" db="EMBL/GenBank/DDBJ databases">
        <title>Draft genome sequence of Elsinoe australis.</title>
        <authorList>
            <person name="Cheng Q."/>
        </authorList>
    </citation>
    <scope>NUCLEOTIDE SEQUENCE [LARGE SCALE GENOMIC DNA]</scope>
    <source>
        <strain evidence="7 8">NL1</strain>
    </source>
</reference>
<evidence type="ECO:0000256" key="1">
    <source>
        <dbReference type="ARBA" id="ARBA00022723"/>
    </source>
</evidence>
<dbReference type="PROSITE" id="PS50135">
    <property type="entry name" value="ZF_ZZ_2"/>
    <property type="match status" value="1"/>
</dbReference>
<evidence type="ECO:0000313" key="7">
    <source>
        <dbReference type="EMBL" id="PSK60678.1"/>
    </source>
</evidence>
<feature type="region of interest" description="Disordered" evidence="5">
    <location>
        <begin position="825"/>
        <end position="949"/>
    </location>
</feature>
<dbReference type="STRING" id="40998.A0A2P8AJM3"/>
<evidence type="ECO:0000256" key="4">
    <source>
        <dbReference type="PROSITE-ProRule" id="PRU00228"/>
    </source>
</evidence>
<keyword evidence="2 4" id="KW-0863">Zinc-finger</keyword>
<dbReference type="GO" id="GO:0008270">
    <property type="term" value="F:zinc ion binding"/>
    <property type="evidence" value="ECO:0007669"/>
    <property type="project" value="UniProtKB-KW"/>
</dbReference>
<name>A0A2P8AJM3_9PEZI</name>
<dbReference type="Pfam" id="PF16158">
    <property type="entry name" value="N_BRCA1_IG"/>
    <property type="match status" value="1"/>
</dbReference>
<sequence length="968" mass="105457">MATNVPITGETPITIKISYGETVKKLKLPLKDLTAEVLPAKLTALLALPANKKVTFERFSDSVGGYITLEPGNSAVYKTLVRAAKAKLKLRLRASVEGMEHTQVAAPAIQKMGAPVISSAAPVAGPASDRKNIGAGIFEFKCSRSVGQQKLKDFRASRMSEAPVPRPFSMPKPVLSEKLSLRPKSQIEGFPVSGPTWSVYCNECDTVMHNEHYHCSICDGGDYDLCQGCVNSGKLCPGQGHWLVKRFIKDGQMISSTTERLPPKVRPKPASVTAPKKIHPLESLLNGLPDSKSSPHTSYTSFAPVAPIPGAFNDDAKSLREESIIPTRTCNCCVDVLPDHMFVTCKDCEDYDLCLKCHTANKHGHHPGHSFTAAASTRVLSAHQSALAAPGRNVRHYAICDGCDKPISGVRHKCFDCPDFDYCNDCRRSAHLTHAGHRFAPLYEQIATVNKPIVKHHGIYCDGPACSSNPRQSYIQGVRYKCAVCHDRDYCASCEASPNNPHDKSHPLLKIASPIRGLEVTTMDDVRGQMRFAPTTRKQTVSPPKAAAPASSASSVKTVAHIEPTPSLPNPMEITKIEDIKQSAVQAADDLQANFVNDTIPDGIVVRADTRFTQVWTMRNPGPNSWPAGCSVRFIGGDNMLNVDRESPFSASAMAEATESNVIGREVKPGEDVAFKVVMKAPNRSGKAISYWRLKTAEGIPFGHRLWCDINVRMPFDSPPVPRGGLNDTAIASMQRAQELAARHSERLSEFRSRQQELLVRNLKINSELKFNDHASARQAYFQRKVQEMNMAGKELAAQSSVRAVPSTEVKTAETAVAEPEVKKLATAEPKIEPATVEEPKSAPKLSESRMVFPTLDKESPASSIHQSMSSGKGKAATVEDEETGAITSAEKPSAAPSEISTAVESAQENQEDEEEEDEEEEDEIFEDISSEIEVLSASDSISDDDGFLTDEEYDILDASDEETIASN</sequence>
<dbReference type="AlphaFoldDB" id="A0A2P8AJM3"/>